<evidence type="ECO:0000313" key="2">
    <source>
        <dbReference type="EMBL" id="KNC70097.1"/>
    </source>
</evidence>
<keyword evidence="3" id="KW-1185">Reference proteome</keyword>
<proteinExistence type="predicted"/>
<feature type="compositionally biased region" description="Polar residues" evidence="1">
    <location>
        <begin position="44"/>
        <end position="64"/>
    </location>
</feature>
<dbReference type="EMBL" id="KQ252160">
    <property type="protein sequence ID" value="KNC70097.1"/>
    <property type="molecule type" value="Genomic_DNA"/>
</dbReference>
<reference evidence="2 3" key="1">
    <citation type="submission" date="2011-02" db="EMBL/GenBank/DDBJ databases">
        <title>The Genome Sequence of Sphaeroforma arctica JP610.</title>
        <authorList>
            <consortium name="The Broad Institute Genome Sequencing Platform"/>
            <person name="Russ C."/>
            <person name="Cuomo C."/>
            <person name="Young S.K."/>
            <person name="Zeng Q."/>
            <person name="Gargeya S."/>
            <person name="Alvarado L."/>
            <person name="Berlin A."/>
            <person name="Chapman S.B."/>
            <person name="Chen Z."/>
            <person name="Freedman E."/>
            <person name="Gellesch M."/>
            <person name="Goldberg J."/>
            <person name="Griggs A."/>
            <person name="Gujja S."/>
            <person name="Heilman E."/>
            <person name="Heiman D."/>
            <person name="Howarth C."/>
            <person name="Mehta T."/>
            <person name="Neiman D."/>
            <person name="Pearson M."/>
            <person name="Roberts A."/>
            <person name="Saif S."/>
            <person name="Shea T."/>
            <person name="Shenoy N."/>
            <person name="Sisk P."/>
            <person name="Stolte C."/>
            <person name="Sykes S."/>
            <person name="White J."/>
            <person name="Yandava C."/>
            <person name="Burger G."/>
            <person name="Gray M.W."/>
            <person name="Holland P.W.H."/>
            <person name="King N."/>
            <person name="Lang F.B.F."/>
            <person name="Roger A.J."/>
            <person name="Ruiz-Trillo I."/>
            <person name="Haas B."/>
            <person name="Nusbaum C."/>
            <person name="Birren B."/>
        </authorList>
    </citation>
    <scope>NUCLEOTIDE SEQUENCE [LARGE SCALE GENOMIC DNA]</scope>
    <source>
        <strain evidence="2 3">JP610</strain>
    </source>
</reference>
<organism evidence="2 3">
    <name type="scientific">Sphaeroforma arctica JP610</name>
    <dbReference type="NCBI Taxonomy" id="667725"/>
    <lineage>
        <taxon>Eukaryota</taxon>
        <taxon>Ichthyosporea</taxon>
        <taxon>Ichthyophonida</taxon>
        <taxon>Sphaeroforma</taxon>
    </lineage>
</organism>
<evidence type="ECO:0000313" key="3">
    <source>
        <dbReference type="Proteomes" id="UP000054560"/>
    </source>
</evidence>
<name>A0A0L0F085_9EUKA</name>
<accession>A0A0L0F085</accession>
<dbReference type="Proteomes" id="UP000054560">
    <property type="component" value="Unassembled WGS sequence"/>
</dbReference>
<feature type="non-terminal residue" evidence="2">
    <location>
        <position position="1"/>
    </location>
</feature>
<gene>
    <name evidence="2" type="ORF">SARC_17380</name>
</gene>
<sequence length="133" mass="13888">SQSPIVGHDATASPASGDTAPPYQLPGNPSADQPPLLDAEVSLTEHSTNMAPCINSTDKSNNRTPGPRPASTEPIYDKASTVVGGPDAAVRRQTTVGGTSGSLPHNASISDMTSMVSDWTMGYFKHTKQVCMY</sequence>
<dbReference type="RefSeq" id="XP_014143999.1">
    <property type="nucleotide sequence ID" value="XM_014288524.1"/>
</dbReference>
<dbReference type="AlphaFoldDB" id="A0A0L0F085"/>
<protein>
    <submittedName>
        <fullName evidence="2">Uncharacterized protein</fullName>
    </submittedName>
</protein>
<feature type="region of interest" description="Disordered" evidence="1">
    <location>
        <begin position="1"/>
        <end position="80"/>
    </location>
</feature>
<dbReference type="GeneID" id="25917884"/>
<evidence type="ECO:0000256" key="1">
    <source>
        <dbReference type="SAM" id="MobiDB-lite"/>
    </source>
</evidence>